<dbReference type="Proteomes" id="UP000799640">
    <property type="component" value="Unassembled WGS sequence"/>
</dbReference>
<sequence>MFHLTTKPQLRSRRLPILVVYIHLVHGSATGDAQVVYRRLGCDCGLSTVFRDANVVHIKVYLNHDHVGSLFSPSAIKCDVKPP</sequence>
<accession>A0A6G1HUS1</accession>
<evidence type="ECO:0000313" key="1">
    <source>
        <dbReference type="EMBL" id="KAF2399616.1"/>
    </source>
</evidence>
<dbReference type="AlphaFoldDB" id="A0A6G1HUS1"/>
<evidence type="ECO:0000313" key="2">
    <source>
        <dbReference type="Proteomes" id="UP000799640"/>
    </source>
</evidence>
<gene>
    <name evidence="1" type="ORF">EJ06DRAFT_60151</name>
</gene>
<protein>
    <submittedName>
        <fullName evidence="1">Uncharacterized protein</fullName>
    </submittedName>
</protein>
<keyword evidence="2" id="KW-1185">Reference proteome</keyword>
<dbReference type="EMBL" id="ML996697">
    <property type="protein sequence ID" value="KAF2399616.1"/>
    <property type="molecule type" value="Genomic_DNA"/>
</dbReference>
<name>A0A6G1HUS1_9PEZI</name>
<reference evidence="1" key="1">
    <citation type="journal article" date="2020" name="Stud. Mycol.">
        <title>101 Dothideomycetes genomes: a test case for predicting lifestyles and emergence of pathogens.</title>
        <authorList>
            <person name="Haridas S."/>
            <person name="Albert R."/>
            <person name="Binder M."/>
            <person name="Bloem J."/>
            <person name="Labutti K."/>
            <person name="Salamov A."/>
            <person name="Andreopoulos B."/>
            <person name="Baker S."/>
            <person name="Barry K."/>
            <person name="Bills G."/>
            <person name="Bluhm B."/>
            <person name="Cannon C."/>
            <person name="Castanera R."/>
            <person name="Culley D."/>
            <person name="Daum C."/>
            <person name="Ezra D."/>
            <person name="Gonzalez J."/>
            <person name="Henrissat B."/>
            <person name="Kuo A."/>
            <person name="Liang C."/>
            <person name="Lipzen A."/>
            <person name="Lutzoni F."/>
            <person name="Magnuson J."/>
            <person name="Mondo S."/>
            <person name="Nolan M."/>
            <person name="Ohm R."/>
            <person name="Pangilinan J."/>
            <person name="Park H.-J."/>
            <person name="Ramirez L."/>
            <person name="Alfaro M."/>
            <person name="Sun H."/>
            <person name="Tritt A."/>
            <person name="Yoshinaga Y."/>
            <person name="Zwiers L.-H."/>
            <person name="Turgeon B."/>
            <person name="Goodwin S."/>
            <person name="Spatafora J."/>
            <person name="Crous P."/>
            <person name="Grigoriev I."/>
        </authorList>
    </citation>
    <scope>NUCLEOTIDE SEQUENCE</scope>
    <source>
        <strain evidence="1">CBS 262.69</strain>
    </source>
</reference>
<proteinExistence type="predicted"/>
<organism evidence="1 2">
    <name type="scientific">Trichodelitschia bisporula</name>
    <dbReference type="NCBI Taxonomy" id="703511"/>
    <lineage>
        <taxon>Eukaryota</taxon>
        <taxon>Fungi</taxon>
        <taxon>Dikarya</taxon>
        <taxon>Ascomycota</taxon>
        <taxon>Pezizomycotina</taxon>
        <taxon>Dothideomycetes</taxon>
        <taxon>Dothideomycetes incertae sedis</taxon>
        <taxon>Phaeotrichales</taxon>
        <taxon>Phaeotrichaceae</taxon>
        <taxon>Trichodelitschia</taxon>
    </lineage>
</organism>